<evidence type="ECO:0000313" key="2">
    <source>
        <dbReference type="EMBL" id="MBB3066242.1"/>
    </source>
</evidence>
<dbReference type="AlphaFoldDB" id="A0A839SUT7"/>
<proteinExistence type="predicted"/>
<gene>
    <name evidence="2" type="ORF">FHR98_002547</name>
</gene>
<organism evidence="2 3">
    <name type="scientific">Limibacillus halophilus</name>
    <dbReference type="NCBI Taxonomy" id="1579333"/>
    <lineage>
        <taxon>Bacteria</taxon>
        <taxon>Pseudomonadati</taxon>
        <taxon>Pseudomonadota</taxon>
        <taxon>Alphaproteobacteria</taxon>
        <taxon>Rhodospirillales</taxon>
        <taxon>Rhodovibrionaceae</taxon>
        <taxon>Limibacillus</taxon>
    </lineage>
</organism>
<protein>
    <submittedName>
        <fullName evidence="2">Spore germination cell wall hydrolase CwlJ-like protein</fullName>
    </submittedName>
</protein>
<evidence type="ECO:0000259" key="1">
    <source>
        <dbReference type="Pfam" id="PF07486"/>
    </source>
</evidence>
<evidence type="ECO:0000313" key="3">
    <source>
        <dbReference type="Proteomes" id="UP000581135"/>
    </source>
</evidence>
<accession>A0A839SUT7</accession>
<reference evidence="2 3" key="1">
    <citation type="submission" date="2020-08" db="EMBL/GenBank/DDBJ databases">
        <title>Genomic Encyclopedia of Type Strains, Phase III (KMG-III): the genomes of soil and plant-associated and newly described type strains.</title>
        <authorList>
            <person name="Whitman W."/>
        </authorList>
    </citation>
    <scope>NUCLEOTIDE SEQUENCE [LARGE SCALE GENOMIC DNA]</scope>
    <source>
        <strain evidence="2 3">CECT 8803</strain>
    </source>
</reference>
<dbReference type="RefSeq" id="WP_183417059.1">
    <property type="nucleotide sequence ID" value="NZ_JACHXA010000007.1"/>
</dbReference>
<dbReference type="Pfam" id="PF07486">
    <property type="entry name" value="Hydrolase_2"/>
    <property type="match status" value="1"/>
</dbReference>
<sequence length="131" mass="14146">MEIGGIIATALTCLALNVYHEARGEPFLGQVAVAQVTMNRVASASYPDNVCDVVTQPYQFSWTGDGLSDQPSDPRAWQDALSVAAMVLDFGARTAGVNDQTLHYHATSVTPAWSAEMASLGKIGNHRFYRQ</sequence>
<dbReference type="InterPro" id="IPR042047">
    <property type="entry name" value="SleB_dom1"/>
</dbReference>
<dbReference type="GO" id="GO:0016787">
    <property type="term" value="F:hydrolase activity"/>
    <property type="evidence" value="ECO:0007669"/>
    <property type="project" value="UniProtKB-KW"/>
</dbReference>
<dbReference type="InterPro" id="IPR011105">
    <property type="entry name" value="Cell_wall_hydrolase_SleB"/>
</dbReference>
<feature type="domain" description="Cell wall hydrolase SleB" evidence="1">
    <location>
        <begin position="24"/>
        <end position="129"/>
    </location>
</feature>
<name>A0A839SUT7_9PROT</name>
<keyword evidence="2" id="KW-0378">Hydrolase</keyword>
<dbReference type="Proteomes" id="UP000581135">
    <property type="component" value="Unassembled WGS sequence"/>
</dbReference>
<dbReference type="EMBL" id="JACHXA010000007">
    <property type="protein sequence ID" value="MBB3066242.1"/>
    <property type="molecule type" value="Genomic_DNA"/>
</dbReference>
<keyword evidence="3" id="KW-1185">Reference proteome</keyword>
<comment type="caution">
    <text evidence="2">The sequence shown here is derived from an EMBL/GenBank/DDBJ whole genome shotgun (WGS) entry which is preliminary data.</text>
</comment>
<dbReference type="Gene3D" id="1.10.10.2520">
    <property type="entry name" value="Cell wall hydrolase SleB, domain 1"/>
    <property type="match status" value="1"/>
</dbReference>